<proteinExistence type="predicted"/>
<evidence type="ECO:0000313" key="3">
    <source>
        <dbReference type="Proteomes" id="UP001476798"/>
    </source>
</evidence>
<evidence type="ECO:0000256" key="1">
    <source>
        <dbReference type="SAM" id="MobiDB-lite"/>
    </source>
</evidence>
<comment type="caution">
    <text evidence="2">The sequence shown here is derived from an EMBL/GenBank/DDBJ whole genome shotgun (WGS) entry which is preliminary data.</text>
</comment>
<name>A0ABV0P2R9_9TELE</name>
<gene>
    <name evidence="2" type="ORF">GOODEAATRI_034344</name>
</gene>
<sequence>MNSEWESLLADIEKKLLTLSRDELEALSEALGLQLSEEAKSSCRLIRRQMLRHLESEDVTSLEDSGLSVLLTINDLIDDMDKRTGTSDLVGATSQSTAAEPQVVVEQPLPAETGITPTAVLPQRSGGSMSSERESWQ</sequence>
<feature type="region of interest" description="Disordered" evidence="1">
    <location>
        <begin position="85"/>
        <end position="137"/>
    </location>
</feature>
<dbReference type="Proteomes" id="UP001476798">
    <property type="component" value="Unassembled WGS sequence"/>
</dbReference>
<reference evidence="2 3" key="1">
    <citation type="submission" date="2021-06" db="EMBL/GenBank/DDBJ databases">
        <authorList>
            <person name="Palmer J.M."/>
        </authorList>
    </citation>
    <scope>NUCLEOTIDE SEQUENCE [LARGE SCALE GENOMIC DNA]</scope>
    <source>
        <strain evidence="2 3">GA_2019</strain>
        <tissue evidence="2">Muscle</tissue>
    </source>
</reference>
<dbReference type="EMBL" id="JAHRIO010058563">
    <property type="protein sequence ID" value="MEQ2177028.1"/>
    <property type="molecule type" value="Genomic_DNA"/>
</dbReference>
<organism evidence="2 3">
    <name type="scientific">Goodea atripinnis</name>
    <dbReference type="NCBI Taxonomy" id="208336"/>
    <lineage>
        <taxon>Eukaryota</taxon>
        <taxon>Metazoa</taxon>
        <taxon>Chordata</taxon>
        <taxon>Craniata</taxon>
        <taxon>Vertebrata</taxon>
        <taxon>Euteleostomi</taxon>
        <taxon>Actinopterygii</taxon>
        <taxon>Neopterygii</taxon>
        <taxon>Teleostei</taxon>
        <taxon>Neoteleostei</taxon>
        <taxon>Acanthomorphata</taxon>
        <taxon>Ovalentaria</taxon>
        <taxon>Atherinomorphae</taxon>
        <taxon>Cyprinodontiformes</taxon>
        <taxon>Goodeidae</taxon>
        <taxon>Goodea</taxon>
    </lineage>
</organism>
<protein>
    <submittedName>
        <fullName evidence="2">Uncharacterized protein</fullName>
    </submittedName>
</protein>
<feature type="non-terminal residue" evidence="2">
    <location>
        <position position="137"/>
    </location>
</feature>
<evidence type="ECO:0000313" key="2">
    <source>
        <dbReference type="EMBL" id="MEQ2177028.1"/>
    </source>
</evidence>
<keyword evidence="3" id="KW-1185">Reference proteome</keyword>
<accession>A0ABV0P2R9</accession>